<reference evidence="1 2" key="1">
    <citation type="submission" date="2017-07" db="EMBL/GenBank/DDBJ databases">
        <title>Draft sequence of Rhodococcus enclensis 23b-28.</title>
        <authorList>
            <person name="Besaury L."/>
            <person name="Sancelme M."/>
            <person name="Amato P."/>
            <person name="Lallement A."/>
            <person name="Delort A.-M."/>
        </authorList>
    </citation>
    <scope>NUCLEOTIDE SEQUENCE [LARGE SCALE GENOMIC DNA]</scope>
    <source>
        <strain evidence="1 2">23b-28</strain>
    </source>
</reference>
<accession>A0A2A5J3Q6</accession>
<sequence>MGEQNGLDHSPQVIGNLIGAQHIFSIEYQSFALLINDKLADGRVCEHRCNEPLCVRVESEHLSPPGRVPAIRGRLVGPPGYFRSGVDAGRQPLKRDFTPLPSTITWSVPSIRALSPTVIRTRGPIHGESSSSIP</sequence>
<comment type="caution">
    <text evidence="1">The sequence shown here is derived from an EMBL/GenBank/DDBJ whole genome shotgun (WGS) entry which is preliminary data.</text>
</comment>
<protein>
    <submittedName>
        <fullName evidence="1">Uncharacterized protein</fullName>
    </submittedName>
</protein>
<dbReference type="AlphaFoldDB" id="A0A2A5J3Q6"/>
<dbReference type="EMBL" id="NOVD01000043">
    <property type="protein sequence ID" value="PCK23867.1"/>
    <property type="molecule type" value="Genomic_DNA"/>
</dbReference>
<evidence type="ECO:0000313" key="1">
    <source>
        <dbReference type="EMBL" id="PCK23867.1"/>
    </source>
</evidence>
<dbReference type="Proteomes" id="UP000230886">
    <property type="component" value="Unassembled WGS sequence"/>
</dbReference>
<proteinExistence type="predicted"/>
<gene>
    <name evidence="1" type="ORF">CHR55_28875</name>
</gene>
<name>A0A2A5J3Q6_RHOSG</name>
<organism evidence="1 2">
    <name type="scientific">Rhodococcus qingshengii</name>
    <dbReference type="NCBI Taxonomy" id="334542"/>
    <lineage>
        <taxon>Bacteria</taxon>
        <taxon>Bacillati</taxon>
        <taxon>Actinomycetota</taxon>
        <taxon>Actinomycetes</taxon>
        <taxon>Mycobacteriales</taxon>
        <taxon>Nocardiaceae</taxon>
        <taxon>Rhodococcus</taxon>
        <taxon>Rhodococcus erythropolis group</taxon>
    </lineage>
</organism>
<evidence type="ECO:0000313" key="2">
    <source>
        <dbReference type="Proteomes" id="UP000230886"/>
    </source>
</evidence>